<dbReference type="Pfam" id="PF02518">
    <property type="entry name" value="HATPase_c"/>
    <property type="match status" value="1"/>
</dbReference>
<keyword evidence="10 11" id="KW-0472">Membrane</keyword>
<feature type="transmembrane region" description="Helical" evidence="11">
    <location>
        <begin position="149"/>
        <end position="172"/>
    </location>
</feature>
<gene>
    <name evidence="14" type="ORF">QUV96_03845</name>
</gene>
<keyword evidence="5" id="KW-0808">Transferase</keyword>
<evidence type="ECO:0000256" key="11">
    <source>
        <dbReference type="SAM" id="Phobius"/>
    </source>
</evidence>
<dbReference type="InterPro" id="IPR003661">
    <property type="entry name" value="HisK_dim/P_dom"/>
</dbReference>
<dbReference type="SMART" id="SM00387">
    <property type="entry name" value="HATPase_c"/>
    <property type="match status" value="1"/>
</dbReference>
<dbReference type="PROSITE" id="PS50109">
    <property type="entry name" value="HIS_KIN"/>
    <property type="match status" value="1"/>
</dbReference>
<dbReference type="Pfam" id="PF00672">
    <property type="entry name" value="HAMP"/>
    <property type="match status" value="1"/>
</dbReference>
<dbReference type="InterPro" id="IPR003594">
    <property type="entry name" value="HATPase_dom"/>
</dbReference>
<dbReference type="EC" id="2.7.13.3" evidence="3"/>
<evidence type="ECO:0000256" key="9">
    <source>
        <dbReference type="ARBA" id="ARBA00023012"/>
    </source>
</evidence>
<dbReference type="Gene3D" id="6.10.340.10">
    <property type="match status" value="1"/>
</dbReference>
<comment type="subcellular location">
    <subcellularLocation>
        <location evidence="2">Membrane</location>
    </subcellularLocation>
</comment>
<feature type="transmembrane region" description="Helical" evidence="11">
    <location>
        <begin position="12"/>
        <end position="38"/>
    </location>
</feature>
<keyword evidence="14" id="KW-0547">Nucleotide-binding</keyword>
<dbReference type="SMART" id="SM00304">
    <property type="entry name" value="HAMP"/>
    <property type="match status" value="1"/>
</dbReference>
<dbReference type="PANTHER" id="PTHR45436">
    <property type="entry name" value="SENSOR HISTIDINE KINASE YKOH"/>
    <property type="match status" value="1"/>
</dbReference>
<evidence type="ECO:0000256" key="10">
    <source>
        <dbReference type="ARBA" id="ARBA00023136"/>
    </source>
</evidence>
<evidence type="ECO:0000256" key="2">
    <source>
        <dbReference type="ARBA" id="ARBA00004370"/>
    </source>
</evidence>
<comment type="catalytic activity">
    <reaction evidence="1">
        <text>ATP + protein L-histidine = ADP + protein N-phospho-L-histidine.</text>
        <dbReference type="EC" id="2.7.13.3"/>
    </reaction>
</comment>
<dbReference type="Proteomes" id="UP001529340">
    <property type="component" value="Unassembled WGS sequence"/>
</dbReference>
<dbReference type="InterPro" id="IPR036097">
    <property type="entry name" value="HisK_dim/P_sf"/>
</dbReference>
<evidence type="ECO:0000313" key="15">
    <source>
        <dbReference type="Proteomes" id="UP001529340"/>
    </source>
</evidence>
<dbReference type="Gene3D" id="3.30.565.10">
    <property type="entry name" value="Histidine kinase-like ATPase, C-terminal domain"/>
    <property type="match status" value="1"/>
</dbReference>
<dbReference type="InterPro" id="IPR003660">
    <property type="entry name" value="HAMP_dom"/>
</dbReference>
<feature type="domain" description="Histidine kinase" evidence="12">
    <location>
        <begin position="236"/>
        <end position="448"/>
    </location>
</feature>
<evidence type="ECO:0000256" key="4">
    <source>
        <dbReference type="ARBA" id="ARBA00022553"/>
    </source>
</evidence>
<dbReference type="RefSeq" id="WP_289607235.1">
    <property type="nucleotide sequence ID" value="NZ_JAUDCG010000012.1"/>
</dbReference>
<evidence type="ECO:0000256" key="1">
    <source>
        <dbReference type="ARBA" id="ARBA00000085"/>
    </source>
</evidence>
<reference evidence="14 15" key="3">
    <citation type="submission" date="2023-06" db="EMBL/GenBank/DDBJ databases">
        <authorList>
            <person name="Zeman M."/>
            <person name="Kubasova T."/>
            <person name="Jahodarova E."/>
            <person name="Nykrynova M."/>
            <person name="Rychlik I."/>
        </authorList>
    </citation>
    <scope>NUCLEOTIDE SEQUENCE [LARGE SCALE GENOMIC DNA]</scope>
    <source>
        <strain evidence="14 15">ET39</strain>
    </source>
</reference>
<reference evidence="15" key="1">
    <citation type="submission" date="2023-06" db="EMBL/GenBank/DDBJ databases">
        <title>Identification and characterization of horizontal gene transfer across gut microbiota members of farm animals based on homology search.</title>
        <authorList>
            <person name="Zeman M."/>
            <person name="Kubasova T."/>
            <person name="Jahodarova E."/>
            <person name="Nykrynova M."/>
            <person name="Rychlik I."/>
        </authorList>
    </citation>
    <scope>NUCLEOTIDE SEQUENCE [LARGE SCALE GENOMIC DNA]</scope>
    <source>
        <strain evidence="15">ET39</strain>
    </source>
</reference>
<evidence type="ECO:0000256" key="3">
    <source>
        <dbReference type="ARBA" id="ARBA00012438"/>
    </source>
</evidence>
<evidence type="ECO:0000259" key="13">
    <source>
        <dbReference type="PROSITE" id="PS50885"/>
    </source>
</evidence>
<dbReference type="SMART" id="SM00388">
    <property type="entry name" value="HisKA"/>
    <property type="match status" value="1"/>
</dbReference>
<dbReference type="CDD" id="cd00082">
    <property type="entry name" value="HisKA"/>
    <property type="match status" value="1"/>
</dbReference>
<evidence type="ECO:0000256" key="5">
    <source>
        <dbReference type="ARBA" id="ARBA00022679"/>
    </source>
</evidence>
<dbReference type="Pfam" id="PF00512">
    <property type="entry name" value="HisKA"/>
    <property type="match status" value="1"/>
</dbReference>
<evidence type="ECO:0000259" key="12">
    <source>
        <dbReference type="PROSITE" id="PS50109"/>
    </source>
</evidence>
<keyword evidence="14" id="KW-0067">ATP-binding</keyword>
<comment type="caution">
    <text evidence="14">The sequence shown here is derived from an EMBL/GenBank/DDBJ whole genome shotgun (WGS) entry which is preliminary data.</text>
</comment>
<keyword evidence="8 11" id="KW-1133">Transmembrane helix</keyword>
<reference evidence="14 15" key="2">
    <citation type="submission" date="2023-06" db="EMBL/GenBank/DDBJ databases">
        <title>Identification and characterization of horizontal gene transfer across gut microbiota members of farm animals based on homology search.</title>
        <authorList>
            <person name="Schwarzerova J."/>
            <person name="Nykrynova M."/>
            <person name="Jureckova K."/>
            <person name="Cejkova D."/>
            <person name="Rychlik I."/>
        </authorList>
    </citation>
    <scope>NUCLEOTIDE SEQUENCE [LARGE SCALE GENOMIC DNA]</scope>
    <source>
        <strain evidence="14 15">ET39</strain>
    </source>
</reference>
<organism evidence="14 15">
    <name type="scientific">Amedibacillus dolichus</name>
    <dbReference type="NCBI Taxonomy" id="31971"/>
    <lineage>
        <taxon>Bacteria</taxon>
        <taxon>Bacillati</taxon>
        <taxon>Bacillota</taxon>
        <taxon>Erysipelotrichia</taxon>
        <taxon>Erysipelotrichales</taxon>
        <taxon>Erysipelotrichaceae</taxon>
        <taxon>Amedibacillus</taxon>
    </lineage>
</organism>
<dbReference type="InterPro" id="IPR004358">
    <property type="entry name" value="Sig_transdc_His_kin-like_C"/>
</dbReference>
<dbReference type="SUPFAM" id="SSF55874">
    <property type="entry name" value="ATPase domain of HSP90 chaperone/DNA topoisomerase II/histidine kinase"/>
    <property type="match status" value="1"/>
</dbReference>
<dbReference type="CDD" id="cd06225">
    <property type="entry name" value="HAMP"/>
    <property type="match status" value="1"/>
</dbReference>
<proteinExistence type="predicted"/>
<dbReference type="PRINTS" id="PR00344">
    <property type="entry name" value="BCTRLSENSOR"/>
</dbReference>
<name>A0ABT7UAW7_9FIRM</name>
<dbReference type="EMBL" id="JAUDCG010000012">
    <property type="protein sequence ID" value="MDM8156769.1"/>
    <property type="molecule type" value="Genomic_DNA"/>
</dbReference>
<dbReference type="PANTHER" id="PTHR45436:SF5">
    <property type="entry name" value="SENSOR HISTIDINE KINASE TRCS"/>
    <property type="match status" value="1"/>
</dbReference>
<dbReference type="InterPro" id="IPR005467">
    <property type="entry name" value="His_kinase_dom"/>
</dbReference>
<dbReference type="SUPFAM" id="SSF47384">
    <property type="entry name" value="Homodimeric domain of signal transducing histidine kinase"/>
    <property type="match status" value="1"/>
</dbReference>
<evidence type="ECO:0000256" key="7">
    <source>
        <dbReference type="ARBA" id="ARBA00022777"/>
    </source>
</evidence>
<keyword evidence="4" id="KW-0597">Phosphoprotein</keyword>
<keyword evidence="9" id="KW-0902">Two-component regulatory system</keyword>
<dbReference type="InterPro" id="IPR050428">
    <property type="entry name" value="TCS_sensor_his_kinase"/>
</dbReference>
<accession>A0ABT7UAW7</accession>
<evidence type="ECO:0000313" key="14">
    <source>
        <dbReference type="EMBL" id="MDM8156769.1"/>
    </source>
</evidence>
<feature type="domain" description="HAMP" evidence="13">
    <location>
        <begin position="174"/>
        <end position="228"/>
    </location>
</feature>
<keyword evidence="6 11" id="KW-0812">Transmembrane</keyword>
<dbReference type="CDD" id="cd00075">
    <property type="entry name" value="HATPase"/>
    <property type="match status" value="1"/>
</dbReference>
<dbReference type="Gene3D" id="1.10.287.130">
    <property type="match status" value="1"/>
</dbReference>
<keyword evidence="15" id="KW-1185">Reference proteome</keyword>
<sequence length="466" mass="53861">MKRLSLKARLTLLYTGLMILLFVIISALLFSLGSQAILTDTRSLLEERVSSSFDLVEYRHERLEFDSDLLQVEDGVYLSVYDTEGELLYGRLPYHFTYDLPFEQDALRRIDTDDFSYYVLDMSFQADGRIDLRMRGVISITDAERNFRFILRLAFILFPLFIVLSAIVGYLMSRRALAPVSKITATVRDIQKEKDLSRRVKLGKGRDEIYTLAATFDEMLDKIEAAVKRERQFTSDVSHELRTPLSVLTMQCETMLARDDLDAQTRKQVELLQQKIHSLNVMIAQLLQLSRADQGREQLHMETFSFSELCESIAEEYSELAAEAHIHLTATIEEDLIVHADQTLMIRLLTNLLQNAVTYGREHGHIWLRICRQEQLCIEVRDDGIGIREEQLPHIWERFYQADPSRNKGSGLGLSMVRWIVHAHKGEIRVQSEWQKGTSFFCQLPILTCLKPESSDRNQSNKEESP</sequence>
<dbReference type="PROSITE" id="PS50885">
    <property type="entry name" value="HAMP"/>
    <property type="match status" value="1"/>
</dbReference>
<evidence type="ECO:0000256" key="8">
    <source>
        <dbReference type="ARBA" id="ARBA00022989"/>
    </source>
</evidence>
<protein>
    <recommendedName>
        <fullName evidence="3">histidine kinase</fullName>
        <ecNumber evidence="3">2.7.13.3</ecNumber>
    </recommendedName>
</protein>
<dbReference type="SUPFAM" id="SSF158472">
    <property type="entry name" value="HAMP domain-like"/>
    <property type="match status" value="1"/>
</dbReference>
<keyword evidence="7" id="KW-0418">Kinase</keyword>
<dbReference type="GO" id="GO:0005524">
    <property type="term" value="F:ATP binding"/>
    <property type="evidence" value="ECO:0007669"/>
    <property type="project" value="UniProtKB-KW"/>
</dbReference>
<evidence type="ECO:0000256" key="6">
    <source>
        <dbReference type="ARBA" id="ARBA00022692"/>
    </source>
</evidence>
<dbReference type="InterPro" id="IPR036890">
    <property type="entry name" value="HATPase_C_sf"/>
</dbReference>